<dbReference type="EC" id="2.4.1.117" evidence="6"/>
<dbReference type="InterPro" id="IPR035985">
    <property type="entry name" value="Ubiquitin-activating_enz"/>
</dbReference>
<evidence type="ECO:0000256" key="5">
    <source>
        <dbReference type="ARBA" id="ARBA00006739"/>
    </source>
</evidence>
<dbReference type="UniPathway" id="UPA00886"/>
<feature type="compositionally biased region" description="Polar residues" evidence="19">
    <location>
        <begin position="1040"/>
        <end position="1061"/>
    </location>
</feature>
<keyword evidence="13" id="KW-0067">ATP-binding</keyword>
<name>A0A316YHN9_9BASI</name>
<evidence type="ECO:0000256" key="15">
    <source>
        <dbReference type="ARBA" id="ARBA00022989"/>
    </source>
</evidence>
<gene>
    <name evidence="23" type="ORF">FA10DRAFT_281156</name>
</gene>
<keyword evidence="11" id="KW-0833">Ubl conjugation pathway</keyword>
<comment type="pathway">
    <text evidence="3">Protein modification; protein glycosylation.</text>
</comment>
<feature type="compositionally biased region" description="Acidic residues" evidence="19">
    <location>
        <begin position="595"/>
        <end position="604"/>
    </location>
</feature>
<accession>A0A316YHN9</accession>
<evidence type="ECO:0000256" key="10">
    <source>
        <dbReference type="ARBA" id="ARBA00022741"/>
    </source>
</evidence>
<reference evidence="23 24" key="1">
    <citation type="journal article" date="2018" name="Mol. Biol. Evol.">
        <title>Broad Genomic Sampling Reveals a Smut Pathogenic Ancestry of the Fungal Clade Ustilaginomycotina.</title>
        <authorList>
            <person name="Kijpornyongpan T."/>
            <person name="Mondo S.J."/>
            <person name="Barry K."/>
            <person name="Sandor L."/>
            <person name="Lee J."/>
            <person name="Lipzen A."/>
            <person name="Pangilinan J."/>
            <person name="LaButti K."/>
            <person name="Hainaut M."/>
            <person name="Henrissat B."/>
            <person name="Grigoriev I.V."/>
            <person name="Spatafora J.W."/>
            <person name="Aime M.C."/>
        </authorList>
    </citation>
    <scope>NUCLEOTIDE SEQUENCE [LARGE SCALE GENOMIC DNA]</scope>
    <source>
        <strain evidence="23 24">MCA 4198</strain>
    </source>
</reference>
<feature type="region of interest" description="Disordered" evidence="19">
    <location>
        <begin position="320"/>
        <end position="341"/>
    </location>
</feature>
<dbReference type="GO" id="GO:0016925">
    <property type="term" value="P:protein sumoylation"/>
    <property type="evidence" value="ECO:0007669"/>
    <property type="project" value="UniProtKB-UniPathway"/>
</dbReference>
<dbReference type="InterPro" id="IPR042449">
    <property type="entry name" value="Ub-E1_IAD_1"/>
</dbReference>
<dbReference type="Pfam" id="PF10585">
    <property type="entry name" value="UBA_E1_SCCH"/>
    <property type="match status" value="1"/>
</dbReference>
<dbReference type="RefSeq" id="XP_025375917.1">
    <property type="nucleotide sequence ID" value="XM_025523667.1"/>
</dbReference>
<evidence type="ECO:0000259" key="21">
    <source>
        <dbReference type="Pfam" id="PF00899"/>
    </source>
</evidence>
<evidence type="ECO:0000256" key="8">
    <source>
        <dbReference type="ARBA" id="ARBA00022679"/>
    </source>
</evidence>
<dbReference type="PANTHER" id="PTHR10859:SF91">
    <property type="entry name" value="DOLICHYL-PHOSPHATE BETA-GLUCOSYLTRANSFERASE"/>
    <property type="match status" value="1"/>
</dbReference>
<evidence type="ECO:0000256" key="12">
    <source>
        <dbReference type="ARBA" id="ARBA00022824"/>
    </source>
</evidence>
<evidence type="ECO:0000256" key="3">
    <source>
        <dbReference type="ARBA" id="ARBA00004922"/>
    </source>
</evidence>
<comment type="pathway">
    <text evidence="2">Protein modification; protein sumoylation.</text>
</comment>
<dbReference type="GeneID" id="37045583"/>
<evidence type="ECO:0000256" key="1">
    <source>
        <dbReference type="ARBA" id="ARBA00004389"/>
    </source>
</evidence>
<keyword evidence="24" id="KW-1185">Reference proteome</keyword>
<evidence type="ECO:0000313" key="23">
    <source>
        <dbReference type="EMBL" id="PWN88719.1"/>
    </source>
</evidence>
<keyword evidence="10" id="KW-0547">Nucleotide-binding</keyword>
<keyword evidence="12" id="KW-0256">Endoplasmic reticulum</keyword>
<dbReference type="Gene3D" id="3.50.50.80">
    <property type="entry name" value="Ubiquitin-activating enzyme E1, inactive adenylation domain, subdomain 1"/>
    <property type="match status" value="1"/>
</dbReference>
<dbReference type="Gene3D" id="3.10.290.20">
    <property type="entry name" value="Ubiquitin-like 2 activating enzyme e1b. Chain: B, domain 3"/>
    <property type="match status" value="1"/>
</dbReference>
<comment type="catalytic activity">
    <reaction evidence="17">
        <text>a di-trans,poly-cis-dolichyl phosphate + UDP-alpha-D-glucose = a di-trans,poly-cis-dolichyl beta-D-glucosyl phosphate + UDP</text>
        <dbReference type="Rhea" id="RHEA:15401"/>
        <dbReference type="Rhea" id="RHEA-COMP:19498"/>
        <dbReference type="Rhea" id="RHEA-COMP:19502"/>
        <dbReference type="ChEBI" id="CHEBI:57525"/>
        <dbReference type="ChEBI" id="CHEBI:57683"/>
        <dbReference type="ChEBI" id="CHEBI:58223"/>
        <dbReference type="ChEBI" id="CHEBI:58885"/>
        <dbReference type="EC" id="2.4.1.117"/>
    </reaction>
    <physiologicalReaction direction="left-to-right" evidence="17">
        <dbReference type="Rhea" id="RHEA:15402"/>
    </physiologicalReaction>
</comment>
<organism evidence="23 24">
    <name type="scientific">Acaromyces ingoldii</name>
    <dbReference type="NCBI Taxonomy" id="215250"/>
    <lineage>
        <taxon>Eukaryota</taxon>
        <taxon>Fungi</taxon>
        <taxon>Dikarya</taxon>
        <taxon>Basidiomycota</taxon>
        <taxon>Ustilaginomycotina</taxon>
        <taxon>Exobasidiomycetes</taxon>
        <taxon>Exobasidiales</taxon>
        <taxon>Cryptobasidiaceae</taxon>
        <taxon>Acaromyces</taxon>
    </lineage>
</organism>
<dbReference type="STRING" id="215250.A0A316YHN9"/>
<keyword evidence="7" id="KW-0328">Glycosyltransferase</keyword>
<comment type="similarity">
    <text evidence="5">Belongs to the glycosyltransferase 2 family.</text>
</comment>
<dbReference type="GO" id="GO:0005524">
    <property type="term" value="F:ATP binding"/>
    <property type="evidence" value="ECO:0007669"/>
    <property type="project" value="UniProtKB-KW"/>
</dbReference>
<feature type="domain" description="THIF-type NAD/FAD binding fold" evidence="21">
    <location>
        <begin position="27"/>
        <end position="468"/>
    </location>
</feature>
<dbReference type="InterPro" id="IPR019572">
    <property type="entry name" value="UBA_E1_SCCH"/>
</dbReference>
<dbReference type="InterPro" id="IPR035518">
    <property type="entry name" value="DPG_synthase"/>
</dbReference>
<evidence type="ECO:0000256" key="16">
    <source>
        <dbReference type="ARBA" id="ARBA00023136"/>
    </source>
</evidence>
<sequence length="1151" mass="124130">MAAASTPMNGTGAAAGGEHARHAYARTILGPALAERLRTARVLVVGAGGIGCELLKNLVLVGVGHVDIIDLDTIDLSNLNRQFLFQKAHIGRPKALVAAATARQFVAQASVAPHHANIKDTRAFGWTYFAHFDAVCNALDNLDARRWVNAMCVQTGVPLVESGTTGFNGQVQPICPGTTECFDCVGKVTPRTYPVCTIRSTPSAPVHCVVWAKTWLFGQLFGAQDESEDAELEKALAEGENADEIASLRKEASEMRRVREGVLALDEDDEAGEAGEEREVKAARSVFDKVFKHDVERLLSMDDMWRARRRPVPLAFDGAMRATDEERQPQEERGESNLRDQQRLSLRQTVQLFQRSLVALARRARASGEPQSFDKDDDDALDFVTATANLRSRVYGIGEQTRFQVKEMAGNIIPAIASTNAVTAGAQVLQLLHALGRDWARARLITLTRSNGTRLLTSARLGAPNAACGVCQDVYMRACVDVRKCTIGHVVRLARQAREHGGLGFDAEGIEVYEGTRLLADEDFDDNVDKPLADVGLAPGMTLTLVDDDGAKASLNLVLDELPAGDGVIDVGPADALPAIKDRAKLPGNKHGHGDDDDDDDSAVEEVQTPLPPKKRARQEPEKEARGAGEEADSAPAAKRARRLATTARRRRRSAGMASCCPGHDALAATPGMLAQAYAASPYLTALLLGPPLLGLVLLYPALVVLSPSTQRRRLPACASVYYDHRAKSEGRDEEEKLASLVGDEASVQLSVVVPAYNEARRLTRMLDEAVAWLDGVRVRGESLVGDVGDSKGSLSDENDDENDDGRGVRDALVGRLDSYEILVVDDGSTDDTARIASEYAAGQQQVRVVRMGINCGKGAAVRHGVLHARGRVILFADADGASRFADLRVLSRELARIQTGAGHGVVCGSRAHLVGSEAVVQRSFVRNFLMHAFHLVLALLLRPPSPSALLARLAPASVFGRRGGGNGARVALPAQPAIRDTQCGFKLFSRPTAQVVFPRAHIDRWIFDVELLLLAEMASRATLLDAAARGHEWRRRRPSSNGEARQAQTSNGGAESTNLKAAQGEAKHREGQEEATHRDGLRDDVLLRLPVPIAEVAVQWAEVEGSKIALLRDSVGMALDLVVIRANYALGRWARPPSLLSVGEKPACCQ</sequence>
<evidence type="ECO:0000256" key="2">
    <source>
        <dbReference type="ARBA" id="ARBA00004718"/>
    </source>
</evidence>
<feature type="active site" description="Glycyl thioester intermediate" evidence="18">
    <location>
        <position position="196"/>
    </location>
</feature>
<dbReference type="PANTHER" id="PTHR10859">
    <property type="entry name" value="GLYCOSYL TRANSFERASE"/>
    <property type="match status" value="1"/>
</dbReference>
<keyword evidence="16" id="KW-0472">Membrane</keyword>
<evidence type="ECO:0000256" key="11">
    <source>
        <dbReference type="ARBA" id="ARBA00022786"/>
    </source>
</evidence>
<feature type="compositionally biased region" description="Basic and acidic residues" evidence="19">
    <location>
        <begin position="322"/>
        <end position="341"/>
    </location>
</feature>
<dbReference type="InParanoid" id="A0A316YHN9"/>
<keyword evidence="15" id="KW-1133">Transmembrane helix</keyword>
<dbReference type="OrthoDB" id="10255449at2759"/>
<evidence type="ECO:0000256" key="19">
    <source>
        <dbReference type="SAM" id="MobiDB-lite"/>
    </source>
</evidence>
<dbReference type="AlphaFoldDB" id="A0A316YHN9"/>
<comment type="subcellular location">
    <subcellularLocation>
        <location evidence="1">Endoplasmic reticulum membrane</location>
        <topology evidence="1">Single-pass membrane protein</topology>
    </subcellularLocation>
</comment>
<evidence type="ECO:0000256" key="13">
    <source>
        <dbReference type="ARBA" id="ARBA00022840"/>
    </source>
</evidence>
<evidence type="ECO:0000256" key="6">
    <source>
        <dbReference type="ARBA" id="ARBA00012583"/>
    </source>
</evidence>
<dbReference type="Pfam" id="PF00899">
    <property type="entry name" value="ThiF"/>
    <property type="match status" value="1"/>
</dbReference>
<evidence type="ECO:0000256" key="9">
    <source>
        <dbReference type="ARBA" id="ARBA00022692"/>
    </source>
</evidence>
<dbReference type="InterPro" id="IPR000594">
    <property type="entry name" value="ThiF_NAD_FAD-bd"/>
</dbReference>
<protein>
    <recommendedName>
        <fullName evidence="6">dolichyl-phosphate beta-glucosyltransferase</fullName>
        <ecNumber evidence="6">2.4.1.117</ecNumber>
    </recommendedName>
</protein>
<dbReference type="EMBL" id="KZ819638">
    <property type="protein sequence ID" value="PWN88719.1"/>
    <property type="molecule type" value="Genomic_DNA"/>
</dbReference>
<dbReference type="CDD" id="cd04188">
    <property type="entry name" value="DPG_synthase"/>
    <property type="match status" value="1"/>
</dbReference>
<keyword evidence="8" id="KW-0808">Transferase</keyword>
<feature type="domain" description="Glycosyltransferase 2-like" evidence="20">
    <location>
        <begin position="817"/>
        <end position="897"/>
    </location>
</feature>
<dbReference type="GO" id="GO:0004581">
    <property type="term" value="F:dolichyl-phosphate beta-glucosyltransferase activity"/>
    <property type="evidence" value="ECO:0007669"/>
    <property type="project" value="UniProtKB-EC"/>
</dbReference>
<dbReference type="FunFam" id="3.50.50.80:FF:000002">
    <property type="entry name" value="SUMO-activating enzyme subunit 2"/>
    <property type="match status" value="1"/>
</dbReference>
<feature type="compositionally biased region" description="Basic and acidic residues" evidence="19">
    <location>
        <begin position="1066"/>
        <end position="1080"/>
    </location>
</feature>
<dbReference type="SUPFAM" id="SSF53448">
    <property type="entry name" value="Nucleotide-diphospho-sugar transferases"/>
    <property type="match status" value="1"/>
</dbReference>
<comment type="similarity">
    <text evidence="4">Belongs to the ubiquitin-activating E1 family.</text>
</comment>
<dbReference type="Gene3D" id="3.90.550.10">
    <property type="entry name" value="Spore Coat Polysaccharide Biosynthesis Protein SpsA, Chain A"/>
    <property type="match status" value="1"/>
</dbReference>
<keyword evidence="14" id="KW-0735">Signal-anchor</keyword>
<feature type="compositionally biased region" description="Basic and acidic residues" evidence="19">
    <location>
        <begin position="618"/>
        <end position="629"/>
    </location>
</feature>
<feature type="domain" description="Ubiquitin-activating enzyme SCCH" evidence="22">
    <location>
        <begin position="323"/>
        <end position="406"/>
    </location>
</feature>
<feature type="region of interest" description="Disordered" evidence="19">
    <location>
        <begin position="788"/>
        <end position="808"/>
    </location>
</feature>
<dbReference type="Gene3D" id="1.10.10.520">
    <property type="entry name" value="Ubiquitin activating enzymes (Uba3). Chain: B, domain 2"/>
    <property type="match status" value="1"/>
</dbReference>
<dbReference type="InterPro" id="IPR023318">
    <property type="entry name" value="Ub_act_enz_dom_a_sf"/>
</dbReference>
<dbReference type="InterPro" id="IPR033127">
    <property type="entry name" value="UBQ-activ_enz_E1_Cys_AS"/>
</dbReference>
<dbReference type="SUPFAM" id="SSF69572">
    <property type="entry name" value="Activating enzymes of the ubiquitin-like proteins"/>
    <property type="match status" value="1"/>
</dbReference>
<evidence type="ECO:0000259" key="20">
    <source>
        <dbReference type="Pfam" id="PF00535"/>
    </source>
</evidence>
<dbReference type="Pfam" id="PF00535">
    <property type="entry name" value="Glycos_transf_2"/>
    <property type="match status" value="1"/>
</dbReference>
<evidence type="ECO:0000256" key="17">
    <source>
        <dbReference type="ARBA" id="ARBA00045097"/>
    </source>
</evidence>
<dbReference type="InterPro" id="IPR029044">
    <property type="entry name" value="Nucleotide-diphossugar_trans"/>
</dbReference>
<feature type="region of interest" description="Disordered" evidence="19">
    <location>
        <begin position="584"/>
        <end position="660"/>
    </location>
</feature>
<feature type="compositionally biased region" description="Basic residues" evidence="19">
    <location>
        <begin position="639"/>
        <end position="654"/>
    </location>
</feature>
<evidence type="ECO:0000256" key="14">
    <source>
        <dbReference type="ARBA" id="ARBA00022968"/>
    </source>
</evidence>
<evidence type="ECO:0000259" key="22">
    <source>
        <dbReference type="Pfam" id="PF10585"/>
    </source>
</evidence>
<evidence type="ECO:0000256" key="7">
    <source>
        <dbReference type="ARBA" id="ARBA00022676"/>
    </source>
</evidence>
<dbReference type="GO" id="GO:0008641">
    <property type="term" value="F:ubiquitin-like modifier activating enzyme activity"/>
    <property type="evidence" value="ECO:0007669"/>
    <property type="project" value="InterPro"/>
</dbReference>
<dbReference type="PROSITE" id="PS00865">
    <property type="entry name" value="UBIQUITIN_ACTIVAT_2"/>
    <property type="match status" value="1"/>
</dbReference>
<dbReference type="GO" id="GO:0005789">
    <property type="term" value="C:endoplasmic reticulum membrane"/>
    <property type="evidence" value="ECO:0007669"/>
    <property type="project" value="UniProtKB-SubCell"/>
</dbReference>
<evidence type="ECO:0000256" key="18">
    <source>
        <dbReference type="PROSITE-ProRule" id="PRU10132"/>
    </source>
</evidence>
<dbReference type="InterPro" id="IPR001173">
    <property type="entry name" value="Glyco_trans_2-like"/>
</dbReference>
<evidence type="ECO:0000256" key="4">
    <source>
        <dbReference type="ARBA" id="ARBA00005673"/>
    </source>
</evidence>
<feature type="region of interest" description="Disordered" evidence="19">
    <location>
        <begin position="1032"/>
        <end position="1080"/>
    </location>
</feature>
<proteinExistence type="inferred from homology"/>
<keyword evidence="9" id="KW-0812">Transmembrane</keyword>
<dbReference type="GO" id="GO:0006487">
    <property type="term" value="P:protein N-linked glycosylation"/>
    <property type="evidence" value="ECO:0007669"/>
    <property type="project" value="TreeGrafter"/>
</dbReference>
<dbReference type="Proteomes" id="UP000245768">
    <property type="component" value="Unassembled WGS sequence"/>
</dbReference>
<evidence type="ECO:0000313" key="24">
    <source>
        <dbReference type="Proteomes" id="UP000245768"/>
    </source>
</evidence>
<dbReference type="FunFam" id="1.10.10.520:FF:000011">
    <property type="entry name" value="Ubiquitin-activating enzyme E1-like"/>
    <property type="match status" value="1"/>
</dbReference>